<protein>
    <submittedName>
        <fullName evidence="2">Exo-alpha-sialidase</fullName>
    </submittedName>
</protein>
<comment type="caution">
    <text evidence="2">The sequence shown here is derived from an EMBL/GenBank/DDBJ whole genome shotgun (WGS) entry which is preliminary data.</text>
</comment>
<evidence type="ECO:0000256" key="1">
    <source>
        <dbReference type="SAM" id="SignalP"/>
    </source>
</evidence>
<gene>
    <name evidence="2" type="ORF">DSL64_06765</name>
</gene>
<keyword evidence="1" id="KW-0732">Signal</keyword>
<dbReference type="Gene3D" id="2.130.10.10">
    <property type="entry name" value="YVTN repeat-like/Quinoprotein amine dehydrogenase"/>
    <property type="match status" value="2"/>
</dbReference>
<keyword evidence="3" id="KW-1185">Reference proteome</keyword>
<dbReference type="RefSeq" id="WP_115829918.1">
    <property type="nucleotide sequence ID" value="NZ_QNUL01000004.1"/>
</dbReference>
<evidence type="ECO:0000313" key="2">
    <source>
        <dbReference type="EMBL" id="REA62622.1"/>
    </source>
</evidence>
<dbReference type="InterPro" id="IPR015943">
    <property type="entry name" value="WD40/YVTN_repeat-like_dom_sf"/>
</dbReference>
<organism evidence="2 3">
    <name type="scientific">Dyadobacter luteus</name>
    <dbReference type="NCBI Taxonomy" id="2259619"/>
    <lineage>
        <taxon>Bacteria</taxon>
        <taxon>Pseudomonadati</taxon>
        <taxon>Bacteroidota</taxon>
        <taxon>Cytophagia</taxon>
        <taxon>Cytophagales</taxon>
        <taxon>Spirosomataceae</taxon>
        <taxon>Dyadobacter</taxon>
    </lineage>
</organism>
<dbReference type="Proteomes" id="UP000256373">
    <property type="component" value="Unassembled WGS sequence"/>
</dbReference>
<dbReference type="OrthoDB" id="9757809at2"/>
<reference evidence="2 3" key="1">
    <citation type="submission" date="2018-07" db="EMBL/GenBank/DDBJ databases">
        <title>Dyadobacter roseus sp. nov., isolated from rose rhizosphere soil.</title>
        <authorList>
            <person name="Chen L."/>
        </authorList>
    </citation>
    <scope>NUCLEOTIDE SEQUENCE [LARGE SCALE GENOMIC DNA]</scope>
    <source>
        <strain evidence="2 3">RS19</strain>
    </source>
</reference>
<dbReference type="EMBL" id="QNUL01000004">
    <property type="protein sequence ID" value="REA62622.1"/>
    <property type="molecule type" value="Genomic_DNA"/>
</dbReference>
<sequence>MKVYIPALLLILPFTGTFYPTTTSLGLAAQQDSVLNKKGDKPVAMNVIFKSVDGGDTWQDMSPRQISTVTNNTSSDSVQTEMPVFYQGSQSPLNENGVASWPAVAASFPRKDMRTVVETASGVAIIGCDGGLFKSTNNGTTWKQVYSRGGVMKIVESGGIMMAASPSGIIRSTDDGEHWEDVLSEGGVGIDIQNIKGGFASITYNTTSRTRRVRTSYDEGKSWQPVDAGLPASEFIASITEVGKYLFCGHPAGVFRSGDKGKTWKLLLPAVDGKVFNLSVSDNVIYALAKEGGC</sequence>
<accession>A0A3D8YDQ6</accession>
<feature type="signal peptide" evidence="1">
    <location>
        <begin position="1"/>
        <end position="18"/>
    </location>
</feature>
<dbReference type="SUPFAM" id="SSF110296">
    <property type="entry name" value="Oligoxyloglucan reducing end-specific cellobiohydrolase"/>
    <property type="match status" value="1"/>
</dbReference>
<evidence type="ECO:0000313" key="3">
    <source>
        <dbReference type="Proteomes" id="UP000256373"/>
    </source>
</evidence>
<proteinExistence type="predicted"/>
<name>A0A3D8YDQ6_9BACT</name>
<feature type="chain" id="PRO_5017689918" evidence="1">
    <location>
        <begin position="19"/>
        <end position="294"/>
    </location>
</feature>
<dbReference type="AlphaFoldDB" id="A0A3D8YDQ6"/>